<evidence type="ECO:0000313" key="2">
    <source>
        <dbReference type="EMBL" id="AWI51058.1"/>
    </source>
</evidence>
<dbReference type="AlphaFoldDB" id="A0A2U8FJB2"/>
<accession>A0A2U8FJB2</accession>
<reference evidence="3" key="1">
    <citation type="submission" date="2018-05" db="EMBL/GenBank/DDBJ databases">
        <title>Complete genome sequence of Actinobacillus porcitonsillarum reference strain 9953L55 (CCUG 46996).</title>
        <authorList>
            <person name="Dona V."/>
            <person name="Perreten V."/>
        </authorList>
    </citation>
    <scope>NUCLEOTIDE SEQUENCE [LARGE SCALE GENOMIC DNA]</scope>
    <source>
        <strain evidence="3">9953L55</strain>
    </source>
</reference>
<dbReference type="Proteomes" id="UP000244920">
    <property type="component" value="Chromosome"/>
</dbReference>
<protein>
    <submittedName>
        <fullName evidence="2">ABC transporter ATPase</fullName>
    </submittedName>
</protein>
<evidence type="ECO:0000313" key="3">
    <source>
        <dbReference type="Proteomes" id="UP000244920"/>
    </source>
</evidence>
<dbReference type="Pfam" id="PF17274">
    <property type="entry name" value="DUF5339"/>
    <property type="match status" value="1"/>
</dbReference>
<organism evidence="2 3">
    <name type="scientific">Actinobacillus porcitonsillarum</name>
    <dbReference type="NCBI Taxonomy" id="189834"/>
    <lineage>
        <taxon>Bacteria</taxon>
        <taxon>Pseudomonadati</taxon>
        <taxon>Pseudomonadota</taxon>
        <taxon>Gammaproteobacteria</taxon>
        <taxon>Pasteurellales</taxon>
        <taxon>Pasteurellaceae</taxon>
        <taxon>Actinobacillus</taxon>
    </lineage>
</organism>
<feature type="chain" id="PRO_5015992772" evidence="1">
    <location>
        <begin position="25"/>
        <end position="109"/>
    </location>
</feature>
<feature type="signal peptide" evidence="1">
    <location>
        <begin position="1"/>
        <end position="24"/>
    </location>
</feature>
<dbReference type="EMBL" id="CP029206">
    <property type="protein sequence ID" value="AWI51058.1"/>
    <property type="molecule type" value="Genomic_DNA"/>
</dbReference>
<dbReference type="InterPro" id="IPR020493">
    <property type="entry name" value="Uncharacterised_HI0310"/>
</dbReference>
<dbReference type="KEGG" id="apor:DDU33_06015"/>
<gene>
    <name evidence="2" type="ORF">DDU33_06015</name>
</gene>
<keyword evidence="3" id="KW-1185">Reference proteome</keyword>
<keyword evidence="1" id="KW-0732">Signal</keyword>
<dbReference type="RefSeq" id="WP_005819899.1">
    <property type="nucleotide sequence ID" value="NZ_CP029206.1"/>
</dbReference>
<sequence>MLKKFFITLLPVSFIMLFSLNVNAAVKTSSLNIGKTPATKLTEQCKKMFSVADTLIRDAERQPGTHTQVAKLKSKLSTTKQQIAKMESDLQQKSCDKGLTALNTLKQKH</sequence>
<name>A0A2U8FJB2_9PAST</name>
<evidence type="ECO:0000256" key="1">
    <source>
        <dbReference type="SAM" id="SignalP"/>
    </source>
</evidence>
<proteinExistence type="predicted"/>